<dbReference type="OrthoDB" id="203739at2759"/>
<reference evidence="1" key="1">
    <citation type="submission" date="2020-06" db="EMBL/GenBank/DDBJ databases">
        <authorList>
            <consortium name="Plant Systems Biology data submission"/>
        </authorList>
    </citation>
    <scope>NUCLEOTIDE SEQUENCE</scope>
    <source>
        <strain evidence="1">D6</strain>
    </source>
</reference>
<proteinExistence type="predicted"/>
<evidence type="ECO:0000313" key="1">
    <source>
        <dbReference type="EMBL" id="CAB9514950.1"/>
    </source>
</evidence>
<dbReference type="AlphaFoldDB" id="A0A9N8E6V6"/>
<comment type="caution">
    <text evidence="1">The sequence shown here is derived from an EMBL/GenBank/DDBJ whole genome shotgun (WGS) entry which is preliminary data.</text>
</comment>
<keyword evidence="2" id="KW-1185">Reference proteome</keyword>
<gene>
    <name evidence="1" type="ORF">SEMRO_685_G186970.1</name>
</gene>
<dbReference type="EMBL" id="CAICTM010000684">
    <property type="protein sequence ID" value="CAB9514950.1"/>
    <property type="molecule type" value="Genomic_DNA"/>
</dbReference>
<evidence type="ECO:0000313" key="2">
    <source>
        <dbReference type="Proteomes" id="UP001153069"/>
    </source>
</evidence>
<accession>A0A9N8E6V6</accession>
<sequence>MSTKRTRIKVPTRMVEGGFEFKFETDSYDVPLHGILSPQDYTSVIDRINQKIKPARSNAIDKGLLAAGPLLVPLAFWGARHSLQSRKRKRLLNEAIREFNESHPELYMRWNRGGPESFLTIERRPAEAASPAVPPAAMGGPMVPYPAAAGSNSNSGNMMGGNMMVAEAKLVV</sequence>
<organism evidence="1 2">
    <name type="scientific">Seminavis robusta</name>
    <dbReference type="NCBI Taxonomy" id="568900"/>
    <lineage>
        <taxon>Eukaryota</taxon>
        <taxon>Sar</taxon>
        <taxon>Stramenopiles</taxon>
        <taxon>Ochrophyta</taxon>
        <taxon>Bacillariophyta</taxon>
        <taxon>Bacillariophyceae</taxon>
        <taxon>Bacillariophycidae</taxon>
        <taxon>Naviculales</taxon>
        <taxon>Naviculaceae</taxon>
        <taxon>Seminavis</taxon>
    </lineage>
</organism>
<name>A0A9N8E6V6_9STRA</name>
<protein>
    <submittedName>
        <fullName evidence="1">Uncharacterized protein</fullName>
    </submittedName>
</protein>
<dbReference type="Proteomes" id="UP001153069">
    <property type="component" value="Unassembled WGS sequence"/>
</dbReference>